<sequence length="144" mass="16370">MKLVSIAGIQRATVYSPNHVGNDAAIFSATARWLEKAGYQVNMYTEQEFLSNGIEEKVAMTMLRNLQSMKKLQDFESKGCLAINSAFGIENCTREKMTRLLMEHEVPHPKSYIMNTHDDVSDYIRRGIFYAVLGEKGRFSCHTP</sequence>
<dbReference type="AlphaFoldDB" id="A0A069D1Q7"/>
<reference evidence="1 2" key="1">
    <citation type="journal article" date="2015" name="Microbes Environ.">
        <title>Distribution and evolution of nitrogen fixation genes in the phylum bacteroidetes.</title>
        <authorList>
            <person name="Inoue J."/>
            <person name="Oshima K."/>
            <person name="Suda W."/>
            <person name="Sakamoto M."/>
            <person name="Iino T."/>
            <person name="Noda S."/>
            <person name="Hongoh Y."/>
            <person name="Hattori M."/>
            <person name="Ohkuma M."/>
        </authorList>
    </citation>
    <scope>NUCLEOTIDE SEQUENCE [LARGE SCALE GENOMIC DNA]</scope>
    <source>
        <strain evidence="1 2">JCM 15093</strain>
    </source>
</reference>
<comment type="caution">
    <text evidence="1">The sequence shown here is derived from an EMBL/GenBank/DDBJ whole genome shotgun (WGS) entry which is preliminary data.</text>
</comment>
<dbReference type="Proteomes" id="UP000027601">
    <property type="component" value="Unassembled WGS sequence"/>
</dbReference>
<proteinExistence type="predicted"/>
<evidence type="ECO:0000313" key="2">
    <source>
        <dbReference type="Proteomes" id="UP000027601"/>
    </source>
</evidence>
<protein>
    <submittedName>
        <fullName evidence="1">Uncharacterized protein</fullName>
    </submittedName>
</protein>
<evidence type="ECO:0000313" key="1">
    <source>
        <dbReference type="EMBL" id="GAK36216.1"/>
    </source>
</evidence>
<gene>
    <name evidence="1" type="ORF">JCM15093_1364</name>
</gene>
<name>A0A069D1Q7_9BACE</name>
<accession>A0A069D1Q7</accession>
<keyword evidence="2" id="KW-1185">Reference proteome</keyword>
<dbReference type="eggNOG" id="COG0189">
    <property type="taxonomic scope" value="Bacteria"/>
</dbReference>
<dbReference type="EMBL" id="BAJS01000005">
    <property type="protein sequence ID" value="GAK36216.1"/>
    <property type="molecule type" value="Genomic_DNA"/>
</dbReference>
<organism evidence="1 2">
    <name type="scientific">Bacteroides graminisolvens DSM 19988 = JCM 15093</name>
    <dbReference type="NCBI Taxonomy" id="1121097"/>
    <lineage>
        <taxon>Bacteria</taxon>
        <taxon>Pseudomonadati</taxon>
        <taxon>Bacteroidota</taxon>
        <taxon>Bacteroidia</taxon>
        <taxon>Bacteroidales</taxon>
        <taxon>Bacteroidaceae</taxon>
        <taxon>Bacteroides</taxon>
    </lineage>
</organism>